<evidence type="ECO:0000313" key="11">
    <source>
        <dbReference type="Proteomes" id="UP000664417"/>
    </source>
</evidence>
<feature type="active site" description="Charge relay system" evidence="6">
    <location>
        <position position="259"/>
    </location>
</feature>
<evidence type="ECO:0000256" key="4">
    <source>
        <dbReference type="ARBA" id="ARBA00022801"/>
    </source>
</evidence>
<dbReference type="PANTHER" id="PTHR30237">
    <property type="entry name" value="MURAMOYLTETRAPEPTIDE CARBOXYPEPTIDASE"/>
    <property type="match status" value="1"/>
</dbReference>
<dbReference type="InterPro" id="IPR003507">
    <property type="entry name" value="S66_fam"/>
</dbReference>
<feature type="active site" description="Nucleophile" evidence="6">
    <location>
        <position position="152"/>
    </location>
</feature>
<comment type="similarity">
    <text evidence="1">Belongs to the peptidase S66 family.</text>
</comment>
<dbReference type="SUPFAM" id="SSF141986">
    <property type="entry name" value="LD-carboxypeptidase A C-terminal domain-like"/>
    <property type="match status" value="1"/>
</dbReference>
<evidence type="ECO:0000256" key="2">
    <source>
        <dbReference type="ARBA" id="ARBA00022645"/>
    </source>
</evidence>
<dbReference type="InterPro" id="IPR040449">
    <property type="entry name" value="Peptidase_S66_N"/>
</dbReference>
<dbReference type="Pfam" id="PF17676">
    <property type="entry name" value="Peptidase_S66C"/>
    <property type="match status" value="1"/>
</dbReference>
<evidence type="ECO:0000256" key="6">
    <source>
        <dbReference type="PIRSR" id="PIRSR028757-1"/>
    </source>
</evidence>
<dbReference type="CDD" id="cd07025">
    <property type="entry name" value="Peptidase_S66"/>
    <property type="match status" value="1"/>
</dbReference>
<evidence type="ECO:0000256" key="5">
    <source>
        <dbReference type="ARBA" id="ARBA00022825"/>
    </source>
</evidence>
<evidence type="ECO:0000256" key="7">
    <source>
        <dbReference type="SAM" id="SignalP"/>
    </source>
</evidence>
<accession>A0A8J7Q853</accession>
<feature type="domain" description="LD-carboxypeptidase N-terminal" evidence="8">
    <location>
        <begin position="55"/>
        <end position="172"/>
    </location>
</feature>
<comment type="caution">
    <text evidence="10">The sequence shown here is derived from an EMBL/GenBank/DDBJ whole genome shotgun (WGS) entry which is preliminary data.</text>
</comment>
<keyword evidence="5" id="KW-0720">Serine protease</keyword>
<dbReference type="InterPro" id="IPR027478">
    <property type="entry name" value="LdcA_N"/>
</dbReference>
<dbReference type="PIRSF" id="PIRSF028757">
    <property type="entry name" value="LD-carboxypeptidase"/>
    <property type="match status" value="1"/>
</dbReference>
<dbReference type="Proteomes" id="UP000664417">
    <property type="component" value="Unassembled WGS sequence"/>
</dbReference>
<dbReference type="Gene3D" id="3.40.50.10740">
    <property type="entry name" value="Class I glutamine amidotransferase-like"/>
    <property type="match status" value="1"/>
</dbReference>
<feature type="chain" id="PRO_5035299638" evidence="7">
    <location>
        <begin position="24"/>
        <end position="358"/>
    </location>
</feature>
<keyword evidence="2" id="KW-0121">Carboxypeptidase</keyword>
<protein>
    <submittedName>
        <fullName evidence="10">LD-carboxypeptidase</fullName>
    </submittedName>
</protein>
<keyword evidence="7" id="KW-0732">Signal</keyword>
<dbReference type="GO" id="GO:0006508">
    <property type="term" value="P:proteolysis"/>
    <property type="evidence" value="ECO:0007669"/>
    <property type="project" value="UniProtKB-KW"/>
</dbReference>
<dbReference type="RefSeq" id="WP_207860160.1">
    <property type="nucleotide sequence ID" value="NZ_JAFREP010000016.1"/>
</dbReference>
<dbReference type="PANTHER" id="PTHR30237:SF2">
    <property type="entry name" value="MUREIN TETRAPEPTIDE CARBOXYPEPTIDASE"/>
    <property type="match status" value="1"/>
</dbReference>
<name>A0A8J7Q853_9BACT</name>
<dbReference type="GO" id="GO:0008236">
    <property type="term" value="F:serine-type peptidase activity"/>
    <property type="evidence" value="ECO:0007669"/>
    <property type="project" value="UniProtKB-KW"/>
</dbReference>
<evidence type="ECO:0000256" key="1">
    <source>
        <dbReference type="ARBA" id="ARBA00010233"/>
    </source>
</evidence>
<dbReference type="Gene3D" id="3.50.30.60">
    <property type="entry name" value="LD-carboxypeptidase A C-terminal domain-like"/>
    <property type="match status" value="1"/>
</dbReference>
<dbReference type="SUPFAM" id="SSF52317">
    <property type="entry name" value="Class I glutamine amidotransferase-like"/>
    <property type="match status" value="1"/>
</dbReference>
<keyword evidence="3" id="KW-0645">Protease</keyword>
<dbReference type="InterPro" id="IPR040921">
    <property type="entry name" value="Peptidase_S66C"/>
</dbReference>
<keyword evidence="11" id="KW-1185">Reference proteome</keyword>
<keyword evidence="4" id="KW-0378">Hydrolase</keyword>
<feature type="active site" description="Charge relay system" evidence="6">
    <location>
        <position position="328"/>
    </location>
</feature>
<evidence type="ECO:0000259" key="9">
    <source>
        <dbReference type="Pfam" id="PF17676"/>
    </source>
</evidence>
<dbReference type="AlphaFoldDB" id="A0A8J7Q853"/>
<dbReference type="GO" id="GO:0004180">
    <property type="term" value="F:carboxypeptidase activity"/>
    <property type="evidence" value="ECO:0007669"/>
    <property type="project" value="UniProtKB-KW"/>
</dbReference>
<feature type="signal peptide" evidence="7">
    <location>
        <begin position="1"/>
        <end position="23"/>
    </location>
</feature>
<organism evidence="10 11">
    <name type="scientific">Acanthopleuribacter pedis</name>
    <dbReference type="NCBI Taxonomy" id="442870"/>
    <lineage>
        <taxon>Bacteria</taxon>
        <taxon>Pseudomonadati</taxon>
        <taxon>Acidobacteriota</taxon>
        <taxon>Holophagae</taxon>
        <taxon>Acanthopleuribacterales</taxon>
        <taxon>Acanthopleuribacteraceae</taxon>
        <taxon>Acanthopleuribacter</taxon>
    </lineage>
</organism>
<evidence type="ECO:0000259" key="8">
    <source>
        <dbReference type="Pfam" id="PF02016"/>
    </source>
</evidence>
<evidence type="ECO:0000313" key="10">
    <source>
        <dbReference type="EMBL" id="MBO1320206.1"/>
    </source>
</evidence>
<reference evidence="10" key="1">
    <citation type="submission" date="2021-03" db="EMBL/GenBank/DDBJ databases">
        <authorList>
            <person name="Wang G."/>
        </authorList>
    </citation>
    <scope>NUCLEOTIDE SEQUENCE</scope>
    <source>
        <strain evidence="10">KCTC 12899</strain>
    </source>
</reference>
<proteinExistence type="inferred from homology"/>
<dbReference type="Pfam" id="PF02016">
    <property type="entry name" value="Peptidase_S66"/>
    <property type="match status" value="1"/>
</dbReference>
<dbReference type="InterPro" id="IPR029062">
    <property type="entry name" value="Class_I_gatase-like"/>
</dbReference>
<dbReference type="InterPro" id="IPR027461">
    <property type="entry name" value="Carboxypeptidase_A_C_sf"/>
</dbReference>
<evidence type="ECO:0000256" key="3">
    <source>
        <dbReference type="ARBA" id="ARBA00022670"/>
    </source>
</evidence>
<dbReference type="EMBL" id="JAFREP010000016">
    <property type="protein sequence ID" value="MBO1320206.1"/>
    <property type="molecule type" value="Genomic_DNA"/>
</dbReference>
<sequence length="358" mass="38683">MDRRVFLRAAAGLAAVNSLSCVAAKVPLNKSDRLMAVKEAPVMVRPPRLQSGQTIALIAPASNTRENEDIRFAMDVLDSLGFKVKPGRHLFERSLYLAGDDRNRAADLNKAFADNDVHGIWALRGGYGSGRILPYVDYQTISAHPKVFVGYSDITALHCAIQAHTGLVTFHGPIATQQFSEYALQSFQQVVMEAKAPTPLAAPPPFETKPGQVERENRITRFHGGKARGRLIGGNLSILTQMIGTPYEPQFDGAVLCLEDVNEAPYRIDRMLTHLILSGRLQRVAGIAFGKCTDCTPGKGNSFSLEEVIADRCSGLGVPVVRGLMFGHIEDNATLPFGALAELDGDTGTLTLVESAVA</sequence>
<gene>
    <name evidence="10" type="ORF">J3U88_17155</name>
</gene>
<feature type="domain" description="LD-carboxypeptidase C-terminal" evidence="9">
    <location>
        <begin position="228"/>
        <end position="343"/>
    </location>
</feature>